<dbReference type="GO" id="GO:0016747">
    <property type="term" value="F:acyltransferase activity, transferring groups other than amino-acyl groups"/>
    <property type="evidence" value="ECO:0007669"/>
    <property type="project" value="InterPro"/>
</dbReference>
<name>A0A495PZT8_9FLAO</name>
<feature type="domain" description="N-acetyltransferase" evidence="1">
    <location>
        <begin position="11"/>
        <end position="176"/>
    </location>
</feature>
<organism evidence="2 3">
    <name type="scientific">Gillisia mitskevichiae</name>
    <dbReference type="NCBI Taxonomy" id="270921"/>
    <lineage>
        <taxon>Bacteria</taxon>
        <taxon>Pseudomonadati</taxon>
        <taxon>Bacteroidota</taxon>
        <taxon>Flavobacteriia</taxon>
        <taxon>Flavobacteriales</taxon>
        <taxon>Flavobacteriaceae</taxon>
        <taxon>Gillisia</taxon>
    </lineage>
</organism>
<comment type="caution">
    <text evidence="2">The sequence shown here is derived from an EMBL/GenBank/DDBJ whole genome shotgun (WGS) entry which is preliminary data.</text>
</comment>
<sequence>MNLYKLSTKRLSLIPLSQEEIQFVHALHSNLEVDYYNTLGIPASMEATEVIMKEMVLENENEETRKFTFCIKWNDQNIGLIALNLGNKKYEIGEIWYKFLPEFWNQGFATEALKEMISLGFQKLKLHRIEAGCASENIGSIKVLEKAGMKREGLKRQHLPLKSGWSDCYEYGMLREDYILTID</sequence>
<keyword evidence="2" id="KW-0808">Transferase</keyword>
<dbReference type="EMBL" id="RBLG01000001">
    <property type="protein sequence ID" value="RKS56065.1"/>
    <property type="molecule type" value="Genomic_DNA"/>
</dbReference>
<keyword evidence="3" id="KW-1185">Reference proteome</keyword>
<dbReference type="Pfam" id="PF13302">
    <property type="entry name" value="Acetyltransf_3"/>
    <property type="match status" value="1"/>
</dbReference>
<dbReference type="SUPFAM" id="SSF55729">
    <property type="entry name" value="Acyl-CoA N-acyltransferases (Nat)"/>
    <property type="match status" value="1"/>
</dbReference>
<dbReference type="Gene3D" id="3.40.630.30">
    <property type="match status" value="1"/>
</dbReference>
<reference evidence="2 3" key="1">
    <citation type="submission" date="2018-10" db="EMBL/GenBank/DDBJ databases">
        <title>Genomic Encyclopedia of Archaeal and Bacterial Type Strains, Phase II (KMG-II): from individual species to whole genera.</title>
        <authorList>
            <person name="Goeker M."/>
        </authorList>
    </citation>
    <scope>NUCLEOTIDE SEQUENCE [LARGE SCALE GENOMIC DNA]</scope>
    <source>
        <strain evidence="2 3">DSM 19839</strain>
    </source>
</reference>
<dbReference type="InterPro" id="IPR016181">
    <property type="entry name" value="Acyl_CoA_acyltransferase"/>
</dbReference>
<gene>
    <name evidence="2" type="ORF">BC962_1044</name>
</gene>
<proteinExistence type="predicted"/>
<dbReference type="Proteomes" id="UP000276282">
    <property type="component" value="Unassembled WGS sequence"/>
</dbReference>
<dbReference type="OrthoDB" id="9811523at2"/>
<dbReference type="AlphaFoldDB" id="A0A495PZT8"/>
<evidence type="ECO:0000313" key="2">
    <source>
        <dbReference type="EMBL" id="RKS56065.1"/>
    </source>
</evidence>
<dbReference type="InterPro" id="IPR000182">
    <property type="entry name" value="GNAT_dom"/>
</dbReference>
<dbReference type="PANTHER" id="PTHR43792">
    <property type="entry name" value="GNAT FAMILY, PUTATIVE (AFU_ORTHOLOGUE AFUA_3G00765)-RELATED-RELATED"/>
    <property type="match status" value="1"/>
</dbReference>
<dbReference type="RefSeq" id="WP_121344795.1">
    <property type="nucleotide sequence ID" value="NZ_RBLG01000001.1"/>
</dbReference>
<evidence type="ECO:0000259" key="1">
    <source>
        <dbReference type="PROSITE" id="PS51186"/>
    </source>
</evidence>
<accession>A0A495PZT8</accession>
<evidence type="ECO:0000313" key="3">
    <source>
        <dbReference type="Proteomes" id="UP000276282"/>
    </source>
</evidence>
<dbReference type="InterPro" id="IPR051531">
    <property type="entry name" value="N-acetyltransferase"/>
</dbReference>
<dbReference type="PROSITE" id="PS51186">
    <property type="entry name" value="GNAT"/>
    <property type="match status" value="1"/>
</dbReference>
<protein>
    <submittedName>
        <fullName evidence="2">RimJ/RimL family protein N-acetyltransferase</fullName>
    </submittedName>
</protein>